<dbReference type="PANTHER" id="PTHR28208:SF1">
    <property type="entry name" value="FILAMENT ORGANIZATION PROTEIN APP1-LIKE, PUTATIVE (AFU_ORTHOLOGUE AFUA_1G06650)-RELATED"/>
    <property type="match status" value="1"/>
</dbReference>
<dbReference type="OrthoDB" id="414243at2759"/>
<dbReference type="CDD" id="cd03039">
    <property type="entry name" value="GST_N_Sigma_like"/>
    <property type="match status" value="1"/>
</dbReference>
<evidence type="ECO:0000259" key="1">
    <source>
        <dbReference type="PROSITE" id="PS50404"/>
    </source>
</evidence>
<sequence>MKTRKERRFAETEAGLPTITQNTAFKLPGVGPAKLPIPSRLGDVLSYLGPYNPRPQQVSDSDAVWLFDNVAHRGPRGKWEAEFVAAVLAQDPSCKVADVVSQVAEMAGLAKDAEETATIARRITPFLMDIQPGRLVNASFGPDTKLKLGPGGRNGISSDVKQLPSGNAGDVVTTTAQVPSGTSGVLEMKTLYTDPEGWAVISDVDDTIKVTMTSDPIGILRSTFISTPTPIAGMPELYAHVHKLLGPQSPFFYLSASPYNLYPFLHNFRSQYYPFGELILRDASWLTIPGLLSNLTLGTEDYKVDRMQKIHSWLPKKRVICIGDSTQSDPEAYGDVWRAFPGWVQVILIRKVTDIASVGIEAKNAPERFEKAFEGVPSNIWHVFEDPAECYRIIEDALSPPLVPRLNNRCLSHTMASDGAAAKRQKSSKDVPYQLIYWPGIPGRGEHIRLALEEAGAEYTDTAHIKDGVNQVLAYINGELPDDSDNIPTCAPPILKHGDLVIHQTPNILLYLGPRLGLVPSSDDSDDHIYRVNALALTALDGLSNEPHDCHHPIATGLYYEDQIPESKRKSEDYVKTRLPKFLGYFERVLSSKASGDGPWLYAGQLTYADLVLFQCLDGLKFMFRKAMAKYEKSGDYSRVFKLYKAVKERPRITEYLASDRRQKYSMGIYRYYEELDIEP</sequence>
<evidence type="ECO:0000259" key="2">
    <source>
        <dbReference type="PROSITE" id="PS50405"/>
    </source>
</evidence>
<dbReference type="Proteomes" id="UP000182658">
    <property type="component" value="Unassembled WGS sequence"/>
</dbReference>
<dbReference type="PROSITE" id="PS50404">
    <property type="entry name" value="GST_NTER"/>
    <property type="match status" value="1"/>
</dbReference>
<dbReference type="PANTHER" id="PTHR28208">
    <property type="entry name" value="PHOSPHATIDATE PHOSPHATASE APP1"/>
    <property type="match status" value="1"/>
</dbReference>
<dbReference type="Gene3D" id="3.40.30.10">
    <property type="entry name" value="Glutaredoxin"/>
    <property type="match status" value="1"/>
</dbReference>
<feature type="domain" description="GST C-terminal" evidence="2">
    <location>
        <begin position="533"/>
        <end position="666"/>
    </location>
</feature>
<dbReference type="EMBL" id="KV875097">
    <property type="protein sequence ID" value="OIW29328.1"/>
    <property type="molecule type" value="Genomic_DNA"/>
</dbReference>
<dbReference type="InterPro" id="IPR036282">
    <property type="entry name" value="Glutathione-S-Trfase_C_sf"/>
</dbReference>
<evidence type="ECO:0008006" key="5">
    <source>
        <dbReference type="Google" id="ProtNLM"/>
    </source>
</evidence>
<name>A0A1J7JHU6_9PEZI</name>
<dbReference type="CDD" id="cd03192">
    <property type="entry name" value="GST_C_Sigma_like"/>
    <property type="match status" value="1"/>
</dbReference>
<keyword evidence="4" id="KW-1185">Reference proteome</keyword>
<dbReference type="AlphaFoldDB" id="A0A1J7JHU6"/>
<dbReference type="InterPro" id="IPR004046">
    <property type="entry name" value="GST_C"/>
</dbReference>
<accession>A0A1J7JHU6</accession>
<dbReference type="SUPFAM" id="SSF52833">
    <property type="entry name" value="Thioredoxin-like"/>
    <property type="match status" value="1"/>
</dbReference>
<dbReference type="InterPro" id="IPR019236">
    <property type="entry name" value="APP1_cat"/>
</dbReference>
<dbReference type="Gene3D" id="1.20.1050.10">
    <property type="match status" value="1"/>
</dbReference>
<dbReference type="SUPFAM" id="SSF47616">
    <property type="entry name" value="GST C-terminal domain-like"/>
    <property type="match status" value="1"/>
</dbReference>
<feature type="domain" description="GST N-terminal" evidence="1">
    <location>
        <begin position="432"/>
        <end position="520"/>
    </location>
</feature>
<proteinExistence type="predicted"/>
<organism evidence="3 4">
    <name type="scientific">Coniochaeta ligniaria NRRL 30616</name>
    <dbReference type="NCBI Taxonomy" id="1408157"/>
    <lineage>
        <taxon>Eukaryota</taxon>
        <taxon>Fungi</taxon>
        <taxon>Dikarya</taxon>
        <taxon>Ascomycota</taxon>
        <taxon>Pezizomycotina</taxon>
        <taxon>Sordariomycetes</taxon>
        <taxon>Sordariomycetidae</taxon>
        <taxon>Coniochaetales</taxon>
        <taxon>Coniochaetaceae</taxon>
        <taxon>Coniochaeta</taxon>
    </lineage>
</organism>
<protein>
    <recommendedName>
        <fullName evidence="5">Phosphatidate phosphatase APP1 catalytic domain-containing protein</fullName>
    </recommendedName>
</protein>
<dbReference type="InterPro" id="IPR036249">
    <property type="entry name" value="Thioredoxin-like_sf"/>
</dbReference>
<dbReference type="InterPro" id="IPR004045">
    <property type="entry name" value="Glutathione_S-Trfase_N"/>
</dbReference>
<dbReference type="FunFam" id="1.20.1050.10:FF:000051">
    <property type="entry name" value="Glutathione S-transferase"/>
    <property type="match status" value="1"/>
</dbReference>
<dbReference type="GO" id="GO:0008195">
    <property type="term" value="F:phosphatidate phosphatase activity"/>
    <property type="evidence" value="ECO:0007669"/>
    <property type="project" value="InterPro"/>
</dbReference>
<gene>
    <name evidence="3" type="ORF">CONLIGDRAFT_576537</name>
</gene>
<dbReference type="Pfam" id="PF14497">
    <property type="entry name" value="GST_C_3"/>
    <property type="match status" value="1"/>
</dbReference>
<dbReference type="STRING" id="1408157.A0A1J7JHU6"/>
<dbReference type="GO" id="GO:0030479">
    <property type="term" value="C:actin cortical patch"/>
    <property type="evidence" value="ECO:0007669"/>
    <property type="project" value="TreeGrafter"/>
</dbReference>
<dbReference type="PROSITE" id="PS50405">
    <property type="entry name" value="GST_CTER"/>
    <property type="match status" value="1"/>
</dbReference>
<dbReference type="InterPro" id="IPR010987">
    <property type="entry name" value="Glutathione-S-Trfase_C-like"/>
</dbReference>
<dbReference type="InterPro" id="IPR052935">
    <property type="entry name" value="Mg2+_PAP"/>
</dbReference>
<dbReference type="InParanoid" id="A0A1J7JHU6"/>
<reference evidence="3 4" key="1">
    <citation type="submission" date="2016-10" db="EMBL/GenBank/DDBJ databases">
        <title>Draft genome sequence of Coniochaeta ligniaria NRRL30616, a lignocellulolytic fungus for bioabatement of inhibitors in plant biomass hydrolysates.</title>
        <authorList>
            <consortium name="DOE Joint Genome Institute"/>
            <person name="Jimenez D.J."/>
            <person name="Hector R.E."/>
            <person name="Riley R."/>
            <person name="Sun H."/>
            <person name="Grigoriev I.V."/>
            <person name="Van Elsas J.D."/>
            <person name="Nichols N.N."/>
        </authorList>
    </citation>
    <scope>NUCLEOTIDE SEQUENCE [LARGE SCALE GENOMIC DNA]</scope>
    <source>
        <strain evidence="3 4">NRRL 30616</strain>
    </source>
</reference>
<dbReference type="Pfam" id="PF09949">
    <property type="entry name" value="APP1_cat"/>
    <property type="match status" value="1"/>
</dbReference>
<evidence type="ECO:0000313" key="3">
    <source>
        <dbReference type="EMBL" id="OIW29328.1"/>
    </source>
</evidence>
<evidence type="ECO:0000313" key="4">
    <source>
        <dbReference type="Proteomes" id="UP000182658"/>
    </source>
</evidence>